<dbReference type="eggNOG" id="KOG4569">
    <property type="taxonomic scope" value="Eukaryota"/>
</dbReference>
<sequence length="303" mass="32381">MLAKLSLFALLSAAVLATPLRDARAPAAALDERAVAVTAGDLANFEYYVQVVAATSCNSEPGAPITCSADACPDLQANDAKIVTTFSGYTTGIEGLVALDPVRQLIIVVILGSINVRNWITDFVFVFEDCDLVEDCKAHAGFLTAWKEVKGEILDAVNATKTANPSYTVVAVGHSLGGAVITIAGAYLRLHGYPLDIYTFGSPRVGNEAFATFVTAQSGAEYRLTHVDDPIPRQPPLLFGYRHTSPEYWLSTGNATTINYSLDEIKVCEGFSNTDCNAGTTGLDTEAHVYYLRATRACKPDKG</sequence>
<protein>
    <submittedName>
        <fullName evidence="5">Lipase</fullName>
    </submittedName>
</protein>
<dbReference type="GO" id="GO:0016787">
    <property type="term" value="F:hydrolase activity"/>
    <property type="evidence" value="ECO:0007669"/>
    <property type="project" value="UniProtKB-KW"/>
</dbReference>
<dbReference type="PANTHER" id="PTHR46640">
    <property type="entry name" value="TRIACYLGLYCEROL LIPASE, PUTATIVE (AFU_ORTHOLOGUE AFUA_6G06510)-RELATED"/>
    <property type="match status" value="1"/>
</dbReference>
<dbReference type="STRING" id="645133.E3QS83"/>
<dbReference type="VEuPathDB" id="FungiDB:GLRG_08854"/>
<dbReference type="Proteomes" id="UP000008782">
    <property type="component" value="Unassembled WGS sequence"/>
</dbReference>
<gene>
    <name evidence="5" type="ORF">GLRG_08854</name>
</gene>
<reference evidence="6" key="1">
    <citation type="journal article" date="2012" name="Nat. Genet.">
        <title>Lifestyle transitions in plant pathogenic Colletotrichum fungi deciphered by genome and transcriptome analyses.</title>
        <authorList>
            <person name="O'Connell R.J."/>
            <person name="Thon M.R."/>
            <person name="Hacquard S."/>
            <person name="Amyotte S.G."/>
            <person name="Kleemann J."/>
            <person name="Torres M.F."/>
            <person name="Damm U."/>
            <person name="Buiate E.A."/>
            <person name="Epstein L."/>
            <person name="Alkan N."/>
            <person name="Altmueller J."/>
            <person name="Alvarado-Balderrama L."/>
            <person name="Bauser C.A."/>
            <person name="Becker C."/>
            <person name="Birren B.W."/>
            <person name="Chen Z."/>
            <person name="Choi J."/>
            <person name="Crouch J.A."/>
            <person name="Duvick J.P."/>
            <person name="Farman M.A."/>
            <person name="Gan P."/>
            <person name="Heiman D."/>
            <person name="Henrissat B."/>
            <person name="Howard R.J."/>
            <person name="Kabbage M."/>
            <person name="Koch C."/>
            <person name="Kracher B."/>
            <person name="Kubo Y."/>
            <person name="Law A.D."/>
            <person name="Lebrun M.-H."/>
            <person name="Lee Y.-H."/>
            <person name="Miyara I."/>
            <person name="Moore N."/>
            <person name="Neumann U."/>
            <person name="Nordstroem K."/>
            <person name="Panaccione D.G."/>
            <person name="Panstruga R."/>
            <person name="Place M."/>
            <person name="Proctor R.H."/>
            <person name="Prusky D."/>
            <person name="Rech G."/>
            <person name="Reinhardt R."/>
            <person name="Rollins J.A."/>
            <person name="Rounsley S."/>
            <person name="Schardl C.L."/>
            <person name="Schwartz D.C."/>
            <person name="Shenoy N."/>
            <person name="Shirasu K."/>
            <person name="Sikhakolli U.R."/>
            <person name="Stueber K."/>
            <person name="Sukno S.A."/>
            <person name="Sweigard J.A."/>
            <person name="Takano Y."/>
            <person name="Takahara H."/>
            <person name="Trail F."/>
            <person name="van der Does H.C."/>
            <person name="Voll L.M."/>
            <person name="Will I."/>
            <person name="Young S."/>
            <person name="Zeng Q."/>
            <person name="Zhang J."/>
            <person name="Zhou S."/>
            <person name="Dickman M.B."/>
            <person name="Schulze-Lefert P."/>
            <person name="Ver Loren van Themaat E."/>
            <person name="Ma L.-J."/>
            <person name="Vaillancourt L.J."/>
        </authorList>
    </citation>
    <scope>NUCLEOTIDE SEQUENCE [LARGE SCALE GENOMIC DNA]</scope>
    <source>
        <strain evidence="6">M1.001 / M2 / FGSC 10212</strain>
    </source>
</reference>
<evidence type="ECO:0000313" key="6">
    <source>
        <dbReference type="Proteomes" id="UP000008782"/>
    </source>
</evidence>
<dbReference type="OrthoDB" id="426718at2759"/>
<keyword evidence="6" id="KW-1185">Reference proteome</keyword>
<feature type="domain" description="Fungal lipase-type" evidence="4">
    <location>
        <begin position="108"/>
        <end position="237"/>
    </location>
</feature>
<proteinExistence type="predicted"/>
<dbReference type="Pfam" id="PF01764">
    <property type="entry name" value="Lipase_3"/>
    <property type="match status" value="1"/>
</dbReference>
<feature type="chain" id="PRO_5003180731" evidence="3">
    <location>
        <begin position="18"/>
        <end position="303"/>
    </location>
</feature>
<dbReference type="GeneID" id="24414219"/>
<dbReference type="InterPro" id="IPR002921">
    <property type="entry name" value="Fungal_lipase-type"/>
</dbReference>
<evidence type="ECO:0000259" key="4">
    <source>
        <dbReference type="Pfam" id="PF01764"/>
    </source>
</evidence>
<evidence type="ECO:0000256" key="3">
    <source>
        <dbReference type="SAM" id="SignalP"/>
    </source>
</evidence>
<dbReference type="PANTHER" id="PTHR46640:SF1">
    <property type="entry name" value="FUNGAL LIPASE-LIKE DOMAIN-CONTAINING PROTEIN-RELATED"/>
    <property type="match status" value="1"/>
</dbReference>
<dbReference type="CDD" id="cd00519">
    <property type="entry name" value="Lipase_3"/>
    <property type="match status" value="1"/>
</dbReference>
<feature type="signal peptide" evidence="3">
    <location>
        <begin position="1"/>
        <end position="17"/>
    </location>
</feature>
<dbReference type="GO" id="GO:0006629">
    <property type="term" value="P:lipid metabolic process"/>
    <property type="evidence" value="ECO:0007669"/>
    <property type="project" value="InterPro"/>
</dbReference>
<name>E3QS83_COLGM</name>
<dbReference type="Gene3D" id="3.40.50.1820">
    <property type="entry name" value="alpha/beta hydrolase"/>
    <property type="match status" value="1"/>
</dbReference>
<accession>E3QS83</accession>
<keyword evidence="2" id="KW-0378">Hydrolase</keyword>
<dbReference type="SUPFAM" id="SSF53474">
    <property type="entry name" value="alpha/beta-Hydrolases"/>
    <property type="match status" value="1"/>
</dbReference>
<keyword evidence="1 3" id="KW-0732">Signal</keyword>
<evidence type="ECO:0000313" key="5">
    <source>
        <dbReference type="EMBL" id="EFQ33710.1"/>
    </source>
</evidence>
<organism evidence="6">
    <name type="scientific">Colletotrichum graminicola (strain M1.001 / M2 / FGSC 10212)</name>
    <name type="common">Maize anthracnose fungus</name>
    <name type="synonym">Glomerella graminicola</name>
    <dbReference type="NCBI Taxonomy" id="645133"/>
    <lineage>
        <taxon>Eukaryota</taxon>
        <taxon>Fungi</taxon>
        <taxon>Dikarya</taxon>
        <taxon>Ascomycota</taxon>
        <taxon>Pezizomycotina</taxon>
        <taxon>Sordariomycetes</taxon>
        <taxon>Hypocreomycetidae</taxon>
        <taxon>Glomerellales</taxon>
        <taxon>Glomerellaceae</taxon>
        <taxon>Colletotrichum</taxon>
        <taxon>Colletotrichum graminicola species complex</taxon>
    </lineage>
</organism>
<dbReference type="EMBL" id="GG697373">
    <property type="protein sequence ID" value="EFQ33710.1"/>
    <property type="molecule type" value="Genomic_DNA"/>
</dbReference>
<dbReference type="InterPro" id="IPR051299">
    <property type="entry name" value="AB_hydrolase_lip/est"/>
</dbReference>
<dbReference type="RefSeq" id="XP_008097730.1">
    <property type="nucleotide sequence ID" value="XM_008099539.1"/>
</dbReference>
<dbReference type="AlphaFoldDB" id="E3QS83"/>
<evidence type="ECO:0000256" key="2">
    <source>
        <dbReference type="ARBA" id="ARBA00022801"/>
    </source>
</evidence>
<dbReference type="HOGENOM" id="CLU_032957_1_0_1"/>
<dbReference type="InterPro" id="IPR029058">
    <property type="entry name" value="AB_hydrolase_fold"/>
</dbReference>
<evidence type="ECO:0000256" key="1">
    <source>
        <dbReference type="ARBA" id="ARBA00022729"/>
    </source>
</evidence>